<dbReference type="PANTHER" id="PTHR47165:SF4">
    <property type="entry name" value="OS03G0429900 PROTEIN"/>
    <property type="match status" value="1"/>
</dbReference>
<dbReference type="SUPFAM" id="SSF50249">
    <property type="entry name" value="Nucleic acid-binding proteins"/>
    <property type="match status" value="1"/>
</dbReference>
<dbReference type="Proteomes" id="UP000289340">
    <property type="component" value="Chromosome 18"/>
</dbReference>
<feature type="domain" description="Replication protein A 70 kDa DNA-binding subunit B/D first OB fold" evidence="1">
    <location>
        <begin position="2"/>
        <end position="94"/>
    </location>
</feature>
<dbReference type="Pfam" id="PF02721">
    <property type="entry name" value="DUF223"/>
    <property type="match status" value="1"/>
</dbReference>
<evidence type="ECO:0000313" key="3">
    <source>
        <dbReference type="Proteomes" id="UP000289340"/>
    </source>
</evidence>
<gene>
    <name evidence="2" type="ORF">D0Y65_048638</name>
</gene>
<dbReference type="PANTHER" id="PTHR47165">
    <property type="entry name" value="OS03G0429900 PROTEIN"/>
    <property type="match status" value="1"/>
</dbReference>
<proteinExistence type="predicted"/>
<dbReference type="EMBL" id="QZWG01000018">
    <property type="protein sequence ID" value="RZB52269.1"/>
    <property type="molecule type" value="Genomic_DNA"/>
</dbReference>
<sequence length="158" mass="18021">MVRVVHLWMVSDVSNNKQTSSSKIPLSMEMVLVDSKGDRVHGSVKQTFIYKFDKALQEGKWYSIQFFGVAENGGIYRTTHHKYKIVFQYSTKVALVDNASIPNSMYDFVPIRDIVCGGYDTDYLVDVIGILTGVGTERENERNERRTKMNVIQIENDG</sequence>
<evidence type="ECO:0000313" key="2">
    <source>
        <dbReference type="EMBL" id="RZB52269.1"/>
    </source>
</evidence>
<evidence type="ECO:0000259" key="1">
    <source>
        <dbReference type="Pfam" id="PF02721"/>
    </source>
</evidence>
<dbReference type="Gene3D" id="2.40.50.140">
    <property type="entry name" value="Nucleic acid-binding proteins"/>
    <property type="match status" value="2"/>
</dbReference>
<organism evidence="2 3">
    <name type="scientific">Glycine soja</name>
    <name type="common">Wild soybean</name>
    <dbReference type="NCBI Taxonomy" id="3848"/>
    <lineage>
        <taxon>Eukaryota</taxon>
        <taxon>Viridiplantae</taxon>
        <taxon>Streptophyta</taxon>
        <taxon>Embryophyta</taxon>
        <taxon>Tracheophyta</taxon>
        <taxon>Spermatophyta</taxon>
        <taxon>Magnoliopsida</taxon>
        <taxon>eudicotyledons</taxon>
        <taxon>Gunneridae</taxon>
        <taxon>Pentapetalae</taxon>
        <taxon>rosids</taxon>
        <taxon>fabids</taxon>
        <taxon>Fabales</taxon>
        <taxon>Fabaceae</taxon>
        <taxon>Papilionoideae</taxon>
        <taxon>50 kb inversion clade</taxon>
        <taxon>NPAAA clade</taxon>
        <taxon>indigoferoid/millettioid clade</taxon>
        <taxon>Phaseoleae</taxon>
        <taxon>Glycine</taxon>
        <taxon>Glycine subgen. Soja</taxon>
    </lineage>
</organism>
<keyword evidence="3" id="KW-1185">Reference proteome</keyword>
<accession>A0A445FTN9</accession>
<name>A0A445FTN9_GLYSO</name>
<reference evidence="2 3" key="1">
    <citation type="submission" date="2018-09" db="EMBL/GenBank/DDBJ databases">
        <title>A high-quality reference genome of wild soybean provides a powerful tool to mine soybean genomes.</title>
        <authorList>
            <person name="Xie M."/>
            <person name="Chung C.Y.L."/>
            <person name="Li M.-W."/>
            <person name="Wong F.-L."/>
            <person name="Chan T.-F."/>
            <person name="Lam H.-M."/>
        </authorList>
    </citation>
    <scope>NUCLEOTIDE SEQUENCE [LARGE SCALE GENOMIC DNA]</scope>
    <source>
        <strain evidence="3">cv. W05</strain>
        <tissue evidence="2">Hypocotyl of etiolated seedlings</tissue>
    </source>
</reference>
<protein>
    <recommendedName>
        <fullName evidence="1">Replication protein A 70 kDa DNA-binding subunit B/D first OB fold domain-containing protein</fullName>
    </recommendedName>
</protein>
<dbReference type="InterPro" id="IPR012340">
    <property type="entry name" value="NA-bd_OB-fold"/>
</dbReference>
<dbReference type="InterPro" id="IPR003871">
    <property type="entry name" value="RFA1B/D_OB_1st"/>
</dbReference>
<dbReference type="AlphaFoldDB" id="A0A445FTN9"/>
<dbReference type="CDD" id="cd04480">
    <property type="entry name" value="RPA1_DBD_A_like"/>
    <property type="match status" value="1"/>
</dbReference>
<comment type="caution">
    <text evidence="2">The sequence shown here is derived from an EMBL/GenBank/DDBJ whole genome shotgun (WGS) entry which is preliminary data.</text>
</comment>